<proteinExistence type="predicted"/>
<dbReference type="InterPro" id="IPR000073">
    <property type="entry name" value="AB_hydrolase_1"/>
</dbReference>
<gene>
    <name evidence="2" type="ORF">BH720_07355</name>
</gene>
<comment type="caution">
    <text evidence="2">The sequence shown here is derived from an EMBL/GenBank/DDBJ whole genome shotgun (WGS) entry which is preliminary data.</text>
</comment>
<dbReference type="InterPro" id="IPR029058">
    <property type="entry name" value="AB_hydrolase_fold"/>
</dbReference>
<name>A0A1E5QMS1_9CYAN</name>
<protein>
    <submittedName>
        <fullName evidence="2">Haloalkane dehalogenase</fullName>
    </submittedName>
</protein>
<feature type="domain" description="AB hydrolase-1" evidence="1">
    <location>
        <begin position="33"/>
        <end position="186"/>
    </location>
</feature>
<evidence type="ECO:0000259" key="1">
    <source>
        <dbReference type="Pfam" id="PF00561"/>
    </source>
</evidence>
<dbReference type="GO" id="GO:0047372">
    <property type="term" value="F:monoacylglycerol lipase activity"/>
    <property type="evidence" value="ECO:0007669"/>
    <property type="project" value="TreeGrafter"/>
</dbReference>
<dbReference type="Pfam" id="PF00561">
    <property type="entry name" value="Abhydrolase_1"/>
    <property type="match status" value="1"/>
</dbReference>
<dbReference type="EMBL" id="MJGC01000043">
    <property type="protein sequence ID" value="OEJ75911.1"/>
    <property type="molecule type" value="Genomic_DNA"/>
</dbReference>
<reference evidence="2" key="1">
    <citation type="submission" date="2016-09" db="EMBL/GenBank/DDBJ databases">
        <title>Draft genome of thermotolerant cyanobacterium Desertifilum sp. strain IPPAS B-1220.</title>
        <authorList>
            <person name="Sinetova M.A."/>
            <person name="Bolakhan K."/>
            <person name="Zayadan B.K."/>
            <person name="Mironov K.S."/>
            <person name="Ustinova V."/>
            <person name="Kupriyanova E.V."/>
            <person name="Sidorov R.A."/>
            <person name="Skrypnik A.N."/>
            <person name="Gogoleva N.E."/>
            <person name="Gogolev Y.V."/>
            <person name="Los D.A."/>
        </authorList>
    </citation>
    <scope>NUCLEOTIDE SEQUENCE [LARGE SCALE GENOMIC DNA]</scope>
    <source>
        <strain evidence="2">IPPAS B-1220</strain>
    </source>
</reference>
<evidence type="ECO:0000313" key="2">
    <source>
        <dbReference type="EMBL" id="OEJ75911.1"/>
    </source>
</evidence>
<dbReference type="OrthoDB" id="9775557at2"/>
<dbReference type="PANTHER" id="PTHR43798">
    <property type="entry name" value="MONOACYLGLYCEROL LIPASE"/>
    <property type="match status" value="1"/>
</dbReference>
<dbReference type="GO" id="GO:0016020">
    <property type="term" value="C:membrane"/>
    <property type="evidence" value="ECO:0007669"/>
    <property type="project" value="TreeGrafter"/>
</dbReference>
<sequence length="298" mass="33789">MFSPSPLDRLPQKVLNLAEMQLAYLEWNAGSEPLLLLHGLADTGAVWLRVAEALGDRYRIIAPDLRGHGDTSKPKSGYQTKSIIADLNALMAHLGWENAHVVAHSWSAKVAAIWATQQPQRFRSLTLVDPFFINAMPNWLDLTFPFFYRVLPFLKMMGPFASYQQAEQQARQLKQYRGWSPLQQLVFQTSIEQKPDGTWGSKFVKEARNEIFAEVMKVAGLTQALETPCLLLLPEAGLNRTTWQIQPYQTYLKNLKIQKIPGNHWAFLVEPEAFNQAIADFLRQVPPDGGWQSVKEGD</sequence>
<dbReference type="Gene3D" id="3.40.50.1820">
    <property type="entry name" value="alpha/beta hydrolase"/>
    <property type="match status" value="1"/>
</dbReference>
<dbReference type="PANTHER" id="PTHR43798:SF33">
    <property type="entry name" value="HYDROLASE, PUTATIVE (AFU_ORTHOLOGUE AFUA_2G14860)-RELATED"/>
    <property type="match status" value="1"/>
</dbReference>
<dbReference type="InterPro" id="IPR050266">
    <property type="entry name" value="AB_hydrolase_sf"/>
</dbReference>
<dbReference type="GO" id="GO:0046464">
    <property type="term" value="P:acylglycerol catabolic process"/>
    <property type="evidence" value="ECO:0007669"/>
    <property type="project" value="TreeGrafter"/>
</dbReference>
<dbReference type="RefSeq" id="WP_069966529.1">
    <property type="nucleotide sequence ID" value="NZ_CM124774.1"/>
</dbReference>
<accession>A0A1E5QMS1</accession>
<dbReference type="AlphaFoldDB" id="A0A1E5QMS1"/>
<dbReference type="STRING" id="1781255.BH720_07355"/>
<organism evidence="2">
    <name type="scientific">Desertifilum tharense IPPAS B-1220</name>
    <dbReference type="NCBI Taxonomy" id="1781255"/>
    <lineage>
        <taxon>Bacteria</taxon>
        <taxon>Bacillati</taxon>
        <taxon>Cyanobacteriota</taxon>
        <taxon>Cyanophyceae</taxon>
        <taxon>Desertifilales</taxon>
        <taxon>Desertifilaceae</taxon>
        <taxon>Desertifilum</taxon>
    </lineage>
</organism>
<dbReference type="SUPFAM" id="SSF53474">
    <property type="entry name" value="alpha/beta-Hydrolases"/>
    <property type="match status" value="1"/>
</dbReference>